<feature type="chain" id="PRO_5038941872" evidence="2">
    <location>
        <begin position="30"/>
        <end position="396"/>
    </location>
</feature>
<evidence type="ECO:0000256" key="1">
    <source>
        <dbReference type="SAM" id="MobiDB-lite"/>
    </source>
</evidence>
<dbReference type="AlphaFoldDB" id="A0A934NSY5"/>
<dbReference type="PROSITE" id="PS51257">
    <property type="entry name" value="PROKAR_LIPOPROTEIN"/>
    <property type="match status" value="1"/>
</dbReference>
<feature type="domain" description="Beta-lactamase-related" evidence="3">
    <location>
        <begin position="60"/>
        <end position="376"/>
    </location>
</feature>
<dbReference type="SUPFAM" id="SSF56601">
    <property type="entry name" value="beta-lactamase/transpeptidase-like"/>
    <property type="match status" value="1"/>
</dbReference>
<dbReference type="InterPro" id="IPR001466">
    <property type="entry name" value="Beta-lactam-related"/>
</dbReference>
<protein>
    <submittedName>
        <fullName evidence="4">Beta-lactamase family protein</fullName>
    </submittedName>
</protein>
<comment type="caution">
    <text evidence="4">The sequence shown here is derived from an EMBL/GenBank/DDBJ whole genome shotgun (WGS) entry which is preliminary data.</text>
</comment>
<dbReference type="Proteomes" id="UP000655868">
    <property type="component" value="Unassembled WGS sequence"/>
</dbReference>
<evidence type="ECO:0000259" key="3">
    <source>
        <dbReference type="Pfam" id="PF00144"/>
    </source>
</evidence>
<organism evidence="4 5">
    <name type="scientific">Antrihabitans stalagmiti</name>
    <dbReference type="NCBI Taxonomy" id="2799499"/>
    <lineage>
        <taxon>Bacteria</taxon>
        <taxon>Bacillati</taxon>
        <taxon>Actinomycetota</taxon>
        <taxon>Actinomycetes</taxon>
        <taxon>Mycobacteriales</taxon>
        <taxon>Nocardiaceae</taxon>
        <taxon>Antrihabitans</taxon>
    </lineage>
</organism>
<keyword evidence="5" id="KW-1185">Reference proteome</keyword>
<name>A0A934NSY5_9NOCA</name>
<feature type="compositionally biased region" description="Low complexity" evidence="1">
    <location>
        <begin position="32"/>
        <end position="48"/>
    </location>
</feature>
<feature type="signal peptide" evidence="2">
    <location>
        <begin position="1"/>
        <end position="29"/>
    </location>
</feature>
<reference evidence="4" key="1">
    <citation type="submission" date="2020-12" db="EMBL/GenBank/DDBJ databases">
        <title>Antrihabitans popcorni sp. nov. and Antrihabitans auranticaus sp. nov., isolated from a larva cave.</title>
        <authorList>
            <person name="Lee S.D."/>
            <person name="Kim I.S."/>
        </authorList>
    </citation>
    <scope>NUCLEOTIDE SEQUENCE</scope>
    <source>
        <strain evidence="4">YC3-6</strain>
    </source>
</reference>
<dbReference type="InterPro" id="IPR012338">
    <property type="entry name" value="Beta-lactam/transpept-like"/>
</dbReference>
<dbReference type="Gene3D" id="3.40.710.10">
    <property type="entry name" value="DD-peptidase/beta-lactamase superfamily"/>
    <property type="match status" value="1"/>
</dbReference>
<evidence type="ECO:0000313" key="5">
    <source>
        <dbReference type="Proteomes" id="UP000655868"/>
    </source>
</evidence>
<gene>
    <name evidence="4" type="ORF">JGU71_17725</name>
</gene>
<dbReference type="PANTHER" id="PTHR43283">
    <property type="entry name" value="BETA-LACTAMASE-RELATED"/>
    <property type="match status" value="1"/>
</dbReference>
<feature type="region of interest" description="Disordered" evidence="1">
    <location>
        <begin position="30"/>
        <end position="53"/>
    </location>
</feature>
<dbReference type="PANTHER" id="PTHR43283:SF18">
    <property type="match status" value="1"/>
</dbReference>
<evidence type="ECO:0000313" key="4">
    <source>
        <dbReference type="EMBL" id="MBJ8340735.1"/>
    </source>
</evidence>
<dbReference type="Pfam" id="PF00144">
    <property type="entry name" value="Beta-lactamase"/>
    <property type="match status" value="1"/>
</dbReference>
<proteinExistence type="predicted"/>
<dbReference type="RefSeq" id="WP_199705598.1">
    <property type="nucleotide sequence ID" value="NZ_JAEMNV010000005.1"/>
</dbReference>
<keyword evidence="2" id="KW-0732">Signal</keyword>
<accession>A0A934NSY5</accession>
<evidence type="ECO:0000256" key="2">
    <source>
        <dbReference type="SAM" id="SignalP"/>
    </source>
</evidence>
<sequence>MIISNRNRLRRNAAAAFAVAIALSLTSCGSNESDSASDESATATTTVAPELGPDGQQVVDIIDKQMKALDLTGAVYGVWRGDEVVAVGAAGQSPVGVPTAPDMQLRIGQPMEPMLSTVLLQLDGEGVLKQDEPISKWLPDFPRADQITPKMLADSTSGVSDYVTNPDFLKQFYANPIKGFTAAELIALANARPPLFEPGKSWAYAHSDLVLLGEVLQKATGKTLGELLQTRILDPLQMKDTHPVLNSQMSGPILHGYTNERGMFEDSTFWNPTAFLHSGNMNTTVADVATWMRALTDGTLLSKEQSTAMLGPSTAGIGPFTKDKFFAYGVLHDNAWIISNPSYGGYHGAVFHDSETKTLVIVYVTLGQNTPDPNTNNAMPAGTEIATMLVPNRPPA</sequence>
<dbReference type="InterPro" id="IPR050789">
    <property type="entry name" value="Diverse_Enzym_Activities"/>
</dbReference>
<dbReference type="EMBL" id="JAEMNV010000005">
    <property type="protein sequence ID" value="MBJ8340735.1"/>
    <property type="molecule type" value="Genomic_DNA"/>
</dbReference>